<organism evidence="2 3">
    <name type="scientific">Croceivirga thetidis</name>
    <dbReference type="NCBI Taxonomy" id="2721623"/>
    <lineage>
        <taxon>Bacteria</taxon>
        <taxon>Pseudomonadati</taxon>
        <taxon>Bacteroidota</taxon>
        <taxon>Flavobacteriia</taxon>
        <taxon>Flavobacteriales</taxon>
        <taxon>Flavobacteriaceae</taxon>
        <taxon>Croceivirga</taxon>
    </lineage>
</organism>
<protein>
    <recommendedName>
        <fullName evidence="4">Ig-like domain-containing protein</fullName>
    </recommendedName>
</protein>
<dbReference type="InterPro" id="IPR013783">
    <property type="entry name" value="Ig-like_fold"/>
</dbReference>
<keyword evidence="1" id="KW-0732">Signal</keyword>
<evidence type="ECO:0000313" key="3">
    <source>
        <dbReference type="Proteomes" id="UP000718451"/>
    </source>
</evidence>
<dbReference type="SUPFAM" id="SSF49299">
    <property type="entry name" value="PKD domain"/>
    <property type="match status" value="1"/>
</dbReference>
<dbReference type="InterPro" id="IPR035986">
    <property type="entry name" value="PKD_dom_sf"/>
</dbReference>
<evidence type="ECO:0000256" key="1">
    <source>
        <dbReference type="SAM" id="SignalP"/>
    </source>
</evidence>
<sequence length="694" mass="75005">MKKNYISQFYSGFLCMLFCFLPLSGFSAEANALNSVNMDYNSSYSLNFLSGISANSVLSYFNNTTANFGPRLENGSFIQATSNNTFFGCSDIVMPTLRIEGNSIVASGMPYGYGDQVQFLWAENVNGRIEARTSWTTDPAELTFYPSSAGNYRLCALKVGCSERSMRETPDIHYDAPCGTLTGVYIYDQTTDTRAYGPIVDGENITITDLPTNYYIVAETSGNIGSVNLTVNGESKLETIVPYTFPGGAQDGYNWNGGLGEHHVTVSAYKGNNTYSELCGTITLNFEIVVECNLTVDADDEEICEGEEVTLTANASGEATCETCEDYGSYPVGTKIYKVSDSDPTCSIFDGSGAGIIFQCNNSNHYDVWKAGNDLYYLEFPNQTAKIIGTVYRGNYTGELEIDYYDFKENASSNWTARCYENNLGEFDNYHYNGTLKVNGGNTYSIYNSGDSAYANIGYGTSNDGNGYGIGAWPRGSIGNCSEMFGNFDLVCEVAEEQSEIQYLWSNGETTQSITVSPDETTTYTVTVKDCADCEAEKDVTVTVNEIPEVTVDDIDICEGETGTLTATGTDGVTYLWNTGDDTTSIEVTEAGDYTVTVTTADGCEAMATATVTVNDPRSGTMTADATPICLDADSVQISATYNGDGNVPDGYVQLFVLTAGDDLVISGLDANPVFSISEAGKYTIHSLVVPEGF</sequence>
<dbReference type="EMBL" id="JAAWWL010000002">
    <property type="protein sequence ID" value="NKI31862.1"/>
    <property type="molecule type" value="Genomic_DNA"/>
</dbReference>
<feature type="non-terminal residue" evidence="2">
    <location>
        <position position="694"/>
    </location>
</feature>
<gene>
    <name evidence="2" type="ORF">HCU67_07870</name>
</gene>
<evidence type="ECO:0000313" key="2">
    <source>
        <dbReference type="EMBL" id="NKI31862.1"/>
    </source>
</evidence>
<feature type="chain" id="PRO_5046285144" description="Ig-like domain-containing protein" evidence="1">
    <location>
        <begin position="33"/>
        <end position="694"/>
    </location>
</feature>
<keyword evidence="3" id="KW-1185">Reference proteome</keyword>
<reference evidence="2 3" key="1">
    <citation type="submission" date="2020-04" db="EMBL/GenBank/DDBJ databases">
        <authorList>
            <person name="Yoon J."/>
        </authorList>
    </citation>
    <scope>NUCLEOTIDE SEQUENCE [LARGE SCALE GENOMIC DNA]</scope>
    <source>
        <strain evidence="2 3">DJ-13</strain>
    </source>
</reference>
<feature type="signal peptide" evidence="1">
    <location>
        <begin position="1"/>
        <end position="32"/>
    </location>
</feature>
<dbReference type="Gene3D" id="2.60.40.10">
    <property type="entry name" value="Immunoglobulins"/>
    <property type="match status" value="1"/>
</dbReference>
<name>A0ABX1GPK5_9FLAO</name>
<proteinExistence type="predicted"/>
<evidence type="ECO:0008006" key="4">
    <source>
        <dbReference type="Google" id="ProtNLM"/>
    </source>
</evidence>
<dbReference type="Proteomes" id="UP000718451">
    <property type="component" value="Unassembled WGS sequence"/>
</dbReference>
<accession>A0ABX1GPK5</accession>
<comment type="caution">
    <text evidence="2">The sequence shown here is derived from an EMBL/GenBank/DDBJ whole genome shotgun (WGS) entry which is preliminary data.</text>
</comment>